<keyword evidence="3 7" id="KW-0547">Nucleotide-binding</keyword>
<dbReference type="InterPro" id="IPR018027">
    <property type="entry name" value="Asn/Gln_amidotransferase"/>
</dbReference>
<dbReference type="EC" id="6.3.5.-" evidence="7"/>
<comment type="similarity">
    <text evidence="1 7">Belongs to the GatB/GatE family. GatB subfamily.</text>
</comment>
<name>A0A2N5VLJ5_9BASI</name>
<dbReference type="Pfam" id="PF18271">
    <property type="entry name" value="GH131_N"/>
    <property type="match status" value="1"/>
</dbReference>
<feature type="compositionally biased region" description="Low complexity" evidence="8">
    <location>
        <begin position="302"/>
        <end position="332"/>
    </location>
</feature>
<evidence type="ECO:0000256" key="5">
    <source>
        <dbReference type="ARBA" id="ARBA00022917"/>
    </source>
</evidence>
<dbReference type="Pfam" id="PF02637">
    <property type="entry name" value="GatB_Yqey"/>
    <property type="match status" value="1"/>
</dbReference>
<evidence type="ECO:0000313" key="10">
    <source>
        <dbReference type="EMBL" id="PLW50869.1"/>
    </source>
</evidence>
<feature type="compositionally biased region" description="Basic and acidic residues" evidence="8">
    <location>
        <begin position="261"/>
        <end position="277"/>
    </location>
</feature>
<evidence type="ECO:0000256" key="1">
    <source>
        <dbReference type="ARBA" id="ARBA00005306"/>
    </source>
</evidence>
<proteinExistence type="inferred from homology"/>
<dbReference type="SMART" id="SM00845">
    <property type="entry name" value="GatB_Yqey"/>
    <property type="match status" value="1"/>
</dbReference>
<keyword evidence="2 7" id="KW-0436">Ligase</keyword>
<dbReference type="InterPro" id="IPR014746">
    <property type="entry name" value="Gln_synth/guanido_kin_cat_dom"/>
</dbReference>
<dbReference type="PANTHER" id="PTHR11659">
    <property type="entry name" value="GLUTAMYL-TRNA GLN AMIDOTRANSFERASE SUBUNIT B MITOCHONDRIAL AND PROKARYOTIC PET112-RELATED"/>
    <property type="match status" value="1"/>
</dbReference>
<dbReference type="PANTHER" id="PTHR11659:SF0">
    <property type="entry name" value="GLUTAMYL-TRNA(GLN) AMIDOTRANSFERASE SUBUNIT B, MITOCHONDRIAL"/>
    <property type="match status" value="1"/>
</dbReference>
<dbReference type="AlphaFoldDB" id="A0A2N5VLJ5"/>
<dbReference type="GO" id="GO:0050567">
    <property type="term" value="F:glutaminyl-tRNA synthase (glutamine-hydrolyzing) activity"/>
    <property type="evidence" value="ECO:0007669"/>
    <property type="project" value="UniProtKB-UniRule"/>
</dbReference>
<accession>A0A2N5VLJ5</accession>
<dbReference type="Proteomes" id="UP000235392">
    <property type="component" value="Unassembled WGS sequence"/>
</dbReference>
<evidence type="ECO:0000256" key="4">
    <source>
        <dbReference type="ARBA" id="ARBA00022840"/>
    </source>
</evidence>
<dbReference type="GO" id="GO:0005739">
    <property type="term" value="C:mitochondrion"/>
    <property type="evidence" value="ECO:0007669"/>
    <property type="project" value="UniProtKB-SubCell"/>
</dbReference>
<feature type="region of interest" description="Disordered" evidence="8">
    <location>
        <begin position="261"/>
        <end position="283"/>
    </location>
</feature>
<dbReference type="GO" id="GO:0005524">
    <property type="term" value="F:ATP binding"/>
    <property type="evidence" value="ECO:0007669"/>
    <property type="project" value="UniProtKB-KW"/>
</dbReference>
<dbReference type="NCBIfam" id="NF004012">
    <property type="entry name" value="PRK05477.1-2"/>
    <property type="match status" value="1"/>
</dbReference>
<dbReference type="SUPFAM" id="SSF55931">
    <property type="entry name" value="Glutamine synthetase/guanido kinase"/>
    <property type="match status" value="1"/>
</dbReference>
<dbReference type="InterPro" id="IPR003789">
    <property type="entry name" value="Asn/Gln_tRNA_amidoTrase-B-like"/>
</dbReference>
<dbReference type="EMBL" id="PGCI01000008">
    <property type="protein sequence ID" value="PLW50869.1"/>
    <property type="molecule type" value="Genomic_DNA"/>
</dbReference>
<dbReference type="InterPro" id="IPR017958">
    <property type="entry name" value="Gln-tRNA_amidoTrfase_suB_CS"/>
</dbReference>
<dbReference type="GO" id="GO:0070681">
    <property type="term" value="P:glutaminyl-tRNAGln biosynthesis via transamidation"/>
    <property type="evidence" value="ECO:0007669"/>
    <property type="project" value="UniProtKB-UniRule"/>
</dbReference>
<comment type="subcellular location">
    <subcellularLocation>
        <location evidence="7">Mitochondrion</location>
    </subcellularLocation>
</comment>
<evidence type="ECO:0000256" key="3">
    <source>
        <dbReference type="ARBA" id="ARBA00022741"/>
    </source>
</evidence>
<sequence>MLHFFKSGCGAPLVILVSLLILVVPNFSKIVLDYRIPLNATVADLDNPNSALGKHTQFKITGSNSVNESYEFLKTPNGKFHSITFKINDNSIFKPDKDPKNDQVGFRRNDILPKYDPKVIEVKKTTYHHSLLFKKELDKRHGYLLGSVEFSKADGAHLYDLHYGTPFKSDNTNATISSDANKIKLRDINLETLFSVEMALDKVFNFAIEMDWDKRQLRAFHSVGDDKLVEVVKSTTINPKNPKVVNVTGTGEWHLQMIKEPVPDAKDPEKDRSDIPHKGLQAKGIKEEIIQLRNFIEDTSAGPGSTDPDGPSDSTTSGSGITSGSGTTTTSGLIRSRRPTTSGMLRNPLGRCPSQKLLAIASRGGPSGRRGFGWPAVSASISERQSPSGHGRFLAPCAQSIRFSSRFSSGPSPAIGLELHVQLASDSKLFSPARPPAPDQDSNTSLALFDAATPGTQPLLSPDCLRLALVASLALECKINPKTSFDRKHYFYPDLPAGYQITQHYSPIASGGKVQITPDDGADRTFEVRITQLQLEQDTGKSLTDPLFPDQTLIDLNRSGVALIEIVTGPDLRTAKEASIFVRKIQSILRFAGVTKGNMEQGSLRCDLNVSVSLPESSIQGARCEVKNVNGFGHIEHAIDYEITRQTALLAQGEKIGMETRGFNVAQRKTFRLRDKETQNDYRYMPDPDIPPILIPPAILDRLKSLVPELPQAISRRLQESYGLSRMTAEVLMMVGSERIDDLADVGCGVRYFERAIDGGRSQVVEGQTMANWITHELLGLLSKAGLRFVECPIHPEEFSELVGSVSKGSLLRPMAREILSETITNPRLSLSERLKERLQDKKEAPNPESAAQKLAQEIIADMPKEVALIRNGHPQIIAKLVGEGMRRSRKSVDPRLLRTALEVFLLPATTSDESSANNT</sequence>
<dbReference type="SUPFAM" id="SSF89095">
    <property type="entry name" value="GatB/YqeY motif"/>
    <property type="match status" value="1"/>
</dbReference>
<dbReference type="InterPro" id="IPR023168">
    <property type="entry name" value="GatB_Yqey_C_2"/>
</dbReference>
<dbReference type="InterPro" id="IPR017959">
    <property type="entry name" value="Asn/Gln-tRNA_amidoTrfase_suB/E"/>
</dbReference>
<feature type="domain" description="Asn/Gln amidotransferase" evidence="9">
    <location>
        <begin position="751"/>
        <end position="906"/>
    </location>
</feature>
<evidence type="ECO:0000256" key="8">
    <source>
        <dbReference type="SAM" id="MobiDB-lite"/>
    </source>
</evidence>
<evidence type="ECO:0000259" key="9">
    <source>
        <dbReference type="SMART" id="SM00845"/>
    </source>
</evidence>
<dbReference type="Pfam" id="PF02934">
    <property type="entry name" value="GatB_N"/>
    <property type="match status" value="1"/>
</dbReference>
<comment type="catalytic activity">
    <reaction evidence="6 7">
        <text>L-glutamyl-tRNA(Gln) + L-glutamine + ATP + H2O = L-glutaminyl-tRNA(Gln) + L-glutamate + ADP + phosphate + H(+)</text>
        <dbReference type="Rhea" id="RHEA:17521"/>
        <dbReference type="Rhea" id="RHEA-COMP:9681"/>
        <dbReference type="Rhea" id="RHEA-COMP:9684"/>
        <dbReference type="ChEBI" id="CHEBI:15377"/>
        <dbReference type="ChEBI" id="CHEBI:15378"/>
        <dbReference type="ChEBI" id="CHEBI:29985"/>
        <dbReference type="ChEBI" id="CHEBI:30616"/>
        <dbReference type="ChEBI" id="CHEBI:43474"/>
        <dbReference type="ChEBI" id="CHEBI:58359"/>
        <dbReference type="ChEBI" id="CHEBI:78520"/>
        <dbReference type="ChEBI" id="CHEBI:78521"/>
        <dbReference type="ChEBI" id="CHEBI:456216"/>
    </reaction>
</comment>
<comment type="function">
    <text evidence="7">Allows the formation of correctly charged Gln-tRNA(Gln) through the transamidation of misacylated Glu-tRNA(Gln) in the mitochondria. The reaction takes place in the presence of glutamine and ATP through an activated gamma-phospho-Glu-tRNA(Gln).</text>
</comment>
<dbReference type="Gene3D" id="1.10.10.410">
    <property type="match status" value="1"/>
</dbReference>
<keyword evidence="4 7" id="KW-0067">ATP-binding</keyword>
<keyword evidence="5 7" id="KW-0648">Protein biosynthesis</keyword>
<dbReference type="InterPro" id="IPR006075">
    <property type="entry name" value="Asn/Gln-tRNA_Trfase_suB/E_cat"/>
</dbReference>
<evidence type="ECO:0000256" key="7">
    <source>
        <dbReference type="HAMAP-Rule" id="MF_03147"/>
    </source>
</evidence>
<dbReference type="InterPro" id="IPR041524">
    <property type="entry name" value="GH131_N"/>
</dbReference>
<reference evidence="10 11" key="1">
    <citation type="submission" date="2017-11" db="EMBL/GenBank/DDBJ databases">
        <title>De novo assembly and phasing of dikaryotic genomes from two isolates of Puccinia coronata f. sp. avenae, the causal agent of oat crown rust.</title>
        <authorList>
            <person name="Miller M.E."/>
            <person name="Zhang Y."/>
            <person name="Omidvar V."/>
            <person name="Sperschneider J."/>
            <person name="Schwessinger B."/>
            <person name="Raley C."/>
            <person name="Palmer J.M."/>
            <person name="Garnica D."/>
            <person name="Upadhyaya N."/>
            <person name="Rathjen J."/>
            <person name="Taylor J.M."/>
            <person name="Park R.F."/>
            <person name="Dodds P.N."/>
            <person name="Hirsch C.D."/>
            <person name="Kianian S.F."/>
            <person name="Figueroa M."/>
        </authorList>
    </citation>
    <scope>NUCLEOTIDE SEQUENCE [LARGE SCALE GENOMIC DNA]</scope>
    <source>
        <strain evidence="10">12SD80</strain>
    </source>
</reference>
<dbReference type="NCBIfam" id="TIGR00133">
    <property type="entry name" value="gatB"/>
    <property type="match status" value="1"/>
</dbReference>
<evidence type="ECO:0000256" key="6">
    <source>
        <dbReference type="ARBA" id="ARBA00047913"/>
    </source>
</evidence>
<evidence type="ECO:0000313" key="11">
    <source>
        <dbReference type="Proteomes" id="UP000235392"/>
    </source>
</evidence>
<keyword evidence="7" id="KW-0496">Mitochondrion</keyword>
<dbReference type="GO" id="GO:0030956">
    <property type="term" value="C:glutamyl-tRNA(Gln) amidotransferase complex"/>
    <property type="evidence" value="ECO:0007669"/>
    <property type="project" value="UniProtKB-UniRule"/>
</dbReference>
<feature type="region of interest" description="Disordered" evidence="8">
    <location>
        <begin position="298"/>
        <end position="351"/>
    </location>
</feature>
<protein>
    <recommendedName>
        <fullName evidence="7">Glutamyl-tRNA(Gln) amidotransferase subunit B, mitochondrial</fullName>
        <shortName evidence="7">Glu-AdT subunit B</shortName>
        <ecNumber evidence="7">6.3.5.-</ecNumber>
    </recommendedName>
</protein>
<organism evidence="10 11">
    <name type="scientific">Puccinia coronata f. sp. avenae</name>
    <dbReference type="NCBI Taxonomy" id="200324"/>
    <lineage>
        <taxon>Eukaryota</taxon>
        <taxon>Fungi</taxon>
        <taxon>Dikarya</taxon>
        <taxon>Basidiomycota</taxon>
        <taxon>Pucciniomycotina</taxon>
        <taxon>Pucciniomycetes</taxon>
        <taxon>Pucciniales</taxon>
        <taxon>Pucciniaceae</taxon>
        <taxon>Puccinia</taxon>
    </lineage>
</organism>
<evidence type="ECO:0000256" key="2">
    <source>
        <dbReference type="ARBA" id="ARBA00022598"/>
    </source>
</evidence>
<dbReference type="InterPro" id="IPR004413">
    <property type="entry name" value="GatB"/>
</dbReference>
<comment type="subunit">
    <text evidence="7">Subunit of the heterotrimeric GatCAB amidotransferase (AdT) complex, composed of A, B and C subunits.</text>
</comment>
<dbReference type="PROSITE" id="PS01234">
    <property type="entry name" value="GATB"/>
    <property type="match status" value="1"/>
</dbReference>
<comment type="caution">
    <text evidence="10">The sequence shown here is derived from an EMBL/GenBank/DDBJ whole genome shotgun (WGS) entry which is preliminary data.</text>
</comment>
<dbReference type="HAMAP" id="MF_00121">
    <property type="entry name" value="GatB"/>
    <property type="match status" value="1"/>
</dbReference>
<dbReference type="GO" id="GO:0032543">
    <property type="term" value="P:mitochondrial translation"/>
    <property type="evidence" value="ECO:0007669"/>
    <property type="project" value="UniProtKB-UniRule"/>
</dbReference>
<dbReference type="Gene3D" id="2.60.120.1160">
    <property type="match status" value="1"/>
</dbReference>
<gene>
    <name evidence="10" type="ORF">PCASD_01095</name>
</gene>